<proteinExistence type="predicted"/>
<keyword evidence="2" id="KW-1185">Reference proteome</keyword>
<reference evidence="2" key="1">
    <citation type="submission" date="2024-04" db="EMBL/GenBank/DDBJ databases">
        <title>Salinicola lusitanus LLJ914,a marine bacterium isolated from the Okinawa Trough.</title>
        <authorList>
            <person name="Li J."/>
        </authorList>
    </citation>
    <scope>NUCLEOTIDE SEQUENCE [LARGE SCALE GENOMIC DNA]</scope>
</reference>
<gene>
    <name evidence="1" type="ORF">WMY93_002474</name>
</gene>
<dbReference type="EMBL" id="JBBPFD010000002">
    <property type="protein sequence ID" value="KAK7939148.1"/>
    <property type="molecule type" value="Genomic_DNA"/>
</dbReference>
<comment type="caution">
    <text evidence="1">The sequence shown here is derived from an EMBL/GenBank/DDBJ whole genome shotgun (WGS) entry which is preliminary data.</text>
</comment>
<organism evidence="1 2">
    <name type="scientific">Mugilogobius chulae</name>
    <name type="common">yellowstripe goby</name>
    <dbReference type="NCBI Taxonomy" id="88201"/>
    <lineage>
        <taxon>Eukaryota</taxon>
        <taxon>Metazoa</taxon>
        <taxon>Chordata</taxon>
        <taxon>Craniata</taxon>
        <taxon>Vertebrata</taxon>
        <taxon>Euteleostomi</taxon>
        <taxon>Actinopterygii</taxon>
        <taxon>Neopterygii</taxon>
        <taxon>Teleostei</taxon>
        <taxon>Neoteleostei</taxon>
        <taxon>Acanthomorphata</taxon>
        <taxon>Gobiaria</taxon>
        <taxon>Gobiiformes</taxon>
        <taxon>Gobioidei</taxon>
        <taxon>Gobiidae</taxon>
        <taxon>Gobionellinae</taxon>
        <taxon>Mugilogobius</taxon>
    </lineage>
</organism>
<protein>
    <submittedName>
        <fullName evidence="1">Uncharacterized protein</fullName>
    </submittedName>
</protein>
<name>A0AAW0PVK9_9GOBI</name>
<evidence type="ECO:0000313" key="2">
    <source>
        <dbReference type="Proteomes" id="UP001460270"/>
    </source>
</evidence>
<evidence type="ECO:0000313" key="1">
    <source>
        <dbReference type="EMBL" id="KAK7939148.1"/>
    </source>
</evidence>
<dbReference type="AlphaFoldDB" id="A0AAW0PVK9"/>
<sequence length="110" mass="12114">MFIVFLGACSGMLPTVGPTITLPAKSLIQEKSSFQNPYPQKVERQSSSYTQLWFSLSDEFPIPSQARSTLGTPGFIIMPPRIRRLFTDADCSNGPCAEQVAAAFIQQNKL</sequence>
<dbReference type="Proteomes" id="UP001460270">
    <property type="component" value="Unassembled WGS sequence"/>
</dbReference>
<accession>A0AAW0PVK9</accession>